<dbReference type="EMBL" id="JACDTQ010003235">
    <property type="protein sequence ID" value="KAF5914462.1"/>
    <property type="molecule type" value="Genomic_DNA"/>
</dbReference>
<evidence type="ECO:0000313" key="1">
    <source>
        <dbReference type="EMBL" id="KAF5914462.1"/>
    </source>
</evidence>
<keyword evidence="2" id="KW-1185">Reference proteome</keyword>
<name>A0A7J7EFA0_DICBM</name>
<proteinExistence type="predicted"/>
<comment type="caution">
    <text evidence="1">The sequence shown here is derived from an EMBL/GenBank/DDBJ whole genome shotgun (WGS) entry which is preliminary data.</text>
</comment>
<protein>
    <submittedName>
        <fullName evidence="1">Uncharacterized protein</fullName>
    </submittedName>
</protein>
<sequence length="124" mass="14078">MPTAERLHVLHYLQSLRPLDCCSIQTLSSDSLVTFQSRTLYLDPSLLNPISSPIAPCNGPRSCTRTEQTPCLWLLSPPTGHTESEVRQTLNHQVTEMGQEVMLRWNSFLVTYTYIGVDKSWGRK</sequence>
<accession>A0A7J7EFA0</accession>
<dbReference type="AlphaFoldDB" id="A0A7J7EFA0"/>
<organism evidence="1 2">
    <name type="scientific">Diceros bicornis minor</name>
    <name type="common">South-central black rhinoceros</name>
    <dbReference type="NCBI Taxonomy" id="77932"/>
    <lineage>
        <taxon>Eukaryota</taxon>
        <taxon>Metazoa</taxon>
        <taxon>Chordata</taxon>
        <taxon>Craniata</taxon>
        <taxon>Vertebrata</taxon>
        <taxon>Euteleostomi</taxon>
        <taxon>Mammalia</taxon>
        <taxon>Eutheria</taxon>
        <taxon>Laurasiatheria</taxon>
        <taxon>Perissodactyla</taxon>
        <taxon>Rhinocerotidae</taxon>
        <taxon>Diceros</taxon>
    </lineage>
</organism>
<evidence type="ECO:0000313" key="2">
    <source>
        <dbReference type="Proteomes" id="UP000551758"/>
    </source>
</evidence>
<reference evidence="1 2" key="1">
    <citation type="journal article" date="2020" name="Mol. Biol. Evol.">
        <title>Interspecific Gene Flow and the Evolution of Specialization in Black and White Rhinoceros.</title>
        <authorList>
            <person name="Moodley Y."/>
            <person name="Westbury M.V."/>
            <person name="Russo I.M."/>
            <person name="Gopalakrishnan S."/>
            <person name="Rakotoarivelo A."/>
            <person name="Olsen R.A."/>
            <person name="Prost S."/>
            <person name="Tunstall T."/>
            <person name="Ryder O.A."/>
            <person name="Dalen L."/>
            <person name="Bruford M.W."/>
        </authorList>
    </citation>
    <scope>NUCLEOTIDE SEQUENCE [LARGE SCALE GENOMIC DNA]</scope>
    <source>
        <strain evidence="1">SBR-YM</strain>
        <tissue evidence="1">Skin</tissue>
    </source>
</reference>
<dbReference type="Proteomes" id="UP000551758">
    <property type="component" value="Unassembled WGS sequence"/>
</dbReference>
<gene>
    <name evidence="1" type="ORF">HPG69_016413</name>
</gene>